<comment type="catalytic activity">
    <reaction evidence="14">
        <text>N(6),N(6),N(6)-trimethyl-L-lysyl(4)-[histone H3] + 2-oxoglutarate + O2 = N(6),N(6)-dimethyl-L-lysyl(4)-[histone H3] + formaldehyde + succinate + CO2</text>
        <dbReference type="Rhea" id="RHEA:60212"/>
        <dbReference type="Rhea" id="RHEA-COMP:15537"/>
        <dbReference type="Rhea" id="RHEA-COMP:15540"/>
        <dbReference type="ChEBI" id="CHEBI:15379"/>
        <dbReference type="ChEBI" id="CHEBI:16526"/>
        <dbReference type="ChEBI" id="CHEBI:16810"/>
        <dbReference type="ChEBI" id="CHEBI:16842"/>
        <dbReference type="ChEBI" id="CHEBI:30031"/>
        <dbReference type="ChEBI" id="CHEBI:61961"/>
        <dbReference type="ChEBI" id="CHEBI:61976"/>
    </reaction>
    <physiologicalReaction direction="left-to-right" evidence="14">
        <dbReference type="Rhea" id="RHEA:60213"/>
    </physiologicalReaction>
</comment>
<dbReference type="PANTHER" id="PTHR10694">
    <property type="entry name" value="LYSINE-SPECIFIC DEMETHYLASE"/>
    <property type="match status" value="1"/>
</dbReference>
<dbReference type="SUPFAM" id="SSF51197">
    <property type="entry name" value="Clavaminate synthase-like"/>
    <property type="match status" value="1"/>
</dbReference>
<dbReference type="Gene3D" id="2.60.120.650">
    <property type="entry name" value="Cupin"/>
    <property type="match status" value="1"/>
</dbReference>
<dbReference type="Proteomes" id="UP001642360">
    <property type="component" value="Unassembled WGS sequence"/>
</dbReference>
<keyword evidence="4" id="KW-0479">Metal-binding</keyword>
<evidence type="ECO:0000256" key="11">
    <source>
        <dbReference type="ARBA" id="ARBA00023242"/>
    </source>
</evidence>
<dbReference type="Pfam" id="PF02373">
    <property type="entry name" value="JmjC"/>
    <property type="match status" value="1"/>
</dbReference>
<comment type="subcellular location">
    <subcellularLocation>
        <location evidence="2">Nucleus</location>
    </subcellularLocation>
</comment>
<evidence type="ECO:0000256" key="10">
    <source>
        <dbReference type="ARBA" id="ARBA00023163"/>
    </source>
</evidence>
<dbReference type="GO" id="GO:0051213">
    <property type="term" value="F:dioxygenase activity"/>
    <property type="evidence" value="ECO:0007669"/>
    <property type="project" value="UniProtKB-KW"/>
</dbReference>
<dbReference type="Pfam" id="PF05965">
    <property type="entry name" value="FYRC"/>
    <property type="match status" value="1"/>
</dbReference>
<dbReference type="InterPro" id="IPR003889">
    <property type="entry name" value="FYrich_C"/>
</dbReference>
<proteinExistence type="inferred from homology"/>
<evidence type="ECO:0000256" key="13">
    <source>
        <dbReference type="ARBA" id="ARBA00050935"/>
    </source>
</evidence>
<evidence type="ECO:0000259" key="15">
    <source>
        <dbReference type="PROSITE" id="PS51184"/>
    </source>
</evidence>
<evidence type="ECO:0000256" key="3">
    <source>
        <dbReference type="ARBA" id="ARBA00006801"/>
    </source>
</evidence>
<evidence type="ECO:0000256" key="2">
    <source>
        <dbReference type="ARBA" id="ARBA00004123"/>
    </source>
</evidence>
<dbReference type="GO" id="GO:0048731">
    <property type="term" value="P:system development"/>
    <property type="evidence" value="ECO:0007669"/>
    <property type="project" value="UniProtKB-ARBA"/>
</dbReference>
<reference evidence="16 17" key="1">
    <citation type="submission" date="2024-02" db="EMBL/GenBank/DDBJ databases">
        <authorList>
            <person name="Vignale AGUSTIN F."/>
            <person name="Sosa J E."/>
            <person name="Modenutti C."/>
        </authorList>
    </citation>
    <scope>NUCLEOTIDE SEQUENCE [LARGE SCALE GENOMIC DNA]</scope>
</reference>
<comment type="caution">
    <text evidence="16">The sequence shown here is derived from an EMBL/GenBank/DDBJ whole genome shotgun (WGS) entry which is preliminary data.</text>
</comment>
<evidence type="ECO:0000256" key="1">
    <source>
        <dbReference type="ARBA" id="ARBA00001954"/>
    </source>
</evidence>
<keyword evidence="5" id="KW-0156">Chromatin regulator</keyword>
<name>A0ABC8TDD7_9AQUA</name>
<keyword evidence="11" id="KW-0539">Nucleus</keyword>
<dbReference type="SMART" id="SM00558">
    <property type="entry name" value="JmjC"/>
    <property type="match status" value="1"/>
</dbReference>
<dbReference type="PANTHER" id="PTHR10694:SF105">
    <property type="entry name" value="LYSINE-SPECIFIC DEMETHYLASE JMJ14"/>
    <property type="match status" value="1"/>
</dbReference>
<dbReference type="GO" id="GO:0005634">
    <property type="term" value="C:nucleus"/>
    <property type="evidence" value="ECO:0007669"/>
    <property type="project" value="UniProtKB-SubCell"/>
</dbReference>
<comment type="catalytic activity">
    <reaction evidence="13">
        <text>N(6)-methyl-L-lysyl(4)-[histone H3] + 2-oxoglutarate + O2 = L-lysyl(4)-[histone H3] + formaldehyde + succinate + CO2</text>
        <dbReference type="Rhea" id="RHEA:60220"/>
        <dbReference type="Rhea" id="RHEA-COMP:15543"/>
        <dbReference type="Rhea" id="RHEA-COMP:15547"/>
        <dbReference type="ChEBI" id="CHEBI:15379"/>
        <dbReference type="ChEBI" id="CHEBI:16526"/>
        <dbReference type="ChEBI" id="CHEBI:16810"/>
        <dbReference type="ChEBI" id="CHEBI:16842"/>
        <dbReference type="ChEBI" id="CHEBI:29969"/>
        <dbReference type="ChEBI" id="CHEBI:30031"/>
        <dbReference type="ChEBI" id="CHEBI:61929"/>
    </reaction>
    <physiologicalReaction direction="left-to-right" evidence="13">
        <dbReference type="Rhea" id="RHEA:60221"/>
    </physiologicalReaction>
</comment>
<dbReference type="Pfam" id="PF02928">
    <property type="entry name" value="zf-C5HC2"/>
    <property type="match status" value="1"/>
</dbReference>
<protein>
    <recommendedName>
        <fullName evidence="15">JmjC domain-containing protein</fullName>
    </recommendedName>
</protein>
<keyword evidence="10" id="KW-0804">Transcription</keyword>
<comment type="catalytic activity">
    <reaction evidence="12">
        <text>N(6),N(6)-dimethyl-L-lysyl(4)-[histone H3] + 2-oxoglutarate + O2 = N(6)-methyl-L-lysyl(4)-[histone H3] + formaldehyde + succinate + CO2</text>
        <dbReference type="Rhea" id="RHEA:60216"/>
        <dbReference type="Rhea" id="RHEA-COMP:15540"/>
        <dbReference type="Rhea" id="RHEA-COMP:15543"/>
        <dbReference type="ChEBI" id="CHEBI:15379"/>
        <dbReference type="ChEBI" id="CHEBI:16526"/>
        <dbReference type="ChEBI" id="CHEBI:16810"/>
        <dbReference type="ChEBI" id="CHEBI:16842"/>
        <dbReference type="ChEBI" id="CHEBI:30031"/>
        <dbReference type="ChEBI" id="CHEBI:61929"/>
        <dbReference type="ChEBI" id="CHEBI:61976"/>
    </reaction>
    <physiologicalReaction direction="left-to-right" evidence="12">
        <dbReference type="Rhea" id="RHEA:60217"/>
    </physiologicalReaction>
</comment>
<evidence type="ECO:0000256" key="9">
    <source>
        <dbReference type="ARBA" id="ARBA00023015"/>
    </source>
</evidence>
<dbReference type="GO" id="GO:0046872">
    <property type="term" value="F:metal ion binding"/>
    <property type="evidence" value="ECO:0007669"/>
    <property type="project" value="UniProtKB-KW"/>
</dbReference>
<dbReference type="Pfam" id="PF05964">
    <property type="entry name" value="FYRN"/>
    <property type="match status" value="1"/>
</dbReference>
<evidence type="ECO:0000313" key="16">
    <source>
        <dbReference type="EMBL" id="CAK9167435.1"/>
    </source>
</evidence>
<evidence type="ECO:0000256" key="5">
    <source>
        <dbReference type="ARBA" id="ARBA00022853"/>
    </source>
</evidence>
<dbReference type="SMART" id="SM00541">
    <property type="entry name" value="FYRN"/>
    <property type="match status" value="1"/>
</dbReference>
<dbReference type="PROSITE" id="PS51184">
    <property type="entry name" value="JMJC"/>
    <property type="match status" value="1"/>
</dbReference>
<keyword evidence="7" id="KW-0560">Oxidoreductase</keyword>
<evidence type="ECO:0000256" key="12">
    <source>
        <dbReference type="ARBA" id="ARBA00050619"/>
    </source>
</evidence>
<dbReference type="PROSITE" id="PS51542">
    <property type="entry name" value="FYRN"/>
    <property type="match status" value="1"/>
</dbReference>
<keyword evidence="17" id="KW-1185">Reference proteome</keyword>
<comment type="similarity">
    <text evidence="3">Belongs to the JARID1 histone demethylase family.</text>
</comment>
<dbReference type="FunFam" id="3.30.160.360:FF:000005">
    <property type="entry name" value="Putative lysine-specific demethylase JMJ16"/>
    <property type="match status" value="1"/>
</dbReference>
<evidence type="ECO:0000256" key="6">
    <source>
        <dbReference type="ARBA" id="ARBA00022964"/>
    </source>
</evidence>
<accession>A0ABC8TDD7</accession>
<dbReference type="GO" id="GO:0051093">
    <property type="term" value="P:negative regulation of developmental process"/>
    <property type="evidence" value="ECO:0007669"/>
    <property type="project" value="UniProtKB-ARBA"/>
</dbReference>
<evidence type="ECO:0000256" key="4">
    <source>
        <dbReference type="ARBA" id="ARBA00022723"/>
    </source>
</evidence>
<gene>
    <name evidence="16" type="ORF">ILEXP_LOCUS36708</name>
</gene>
<keyword evidence="8" id="KW-0408">Iron</keyword>
<evidence type="ECO:0000256" key="14">
    <source>
        <dbReference type="ARBA" id="ARBA00051640"/>
    </source>
</evidence>
<feature type="domain" description="JmjC" evidence="15">
    <location>
        <begin position="1"/>
        <end position="132"/>
    </location>
</feature>
<dbReference type="Gene3D" id="3.30.160.360">
    <property type="match status" value="1"/>
</dbReference>
<dbReference type="SMART" id="SM00542">
    <property type="entry name" value="FYRC"/>
    <property type="match status" value="1"/>
</dbReference>
<dbReference type="GO" id="GO:0032453">
    <property type="term" value="F:histone H3K4 demethylase activity"/>
    <property type="evidence" value="ECO:0007669"/>
    <property type="project" value="UniProtKB-ARBA"/>
</dbReference>
<dbReference type="AlphaFoldDB" id="A0ABC8TDD7"/>
<dbReference type="InterPro" id="IPR004198">
    <property type="entry name" value="Znf_C5HC2"/>
</dbReference>
<dbReference type="InterPro" id="IPR003347">
    <property type="entry name" value="JmjC_dom"/>
</dbReference>
<sequence length="789" mass="88430">MSDLCFWCLKKHVEDHHLYSLNYLHWGDPKIWYGVPGSQASALEDSMRKHLPDLFEEQPGLLHELVTQLSPSVLKSEGVPVFRAVQHSGEFILTFPRAYHSGFNCGFNCAEAVNVAPVDWLEHGQSAVELYSVQRRKTSLSHDKLLVRSAREAIRALWELSILKKENPGNLSWKSVCGRDGVLTKAVKDRVQIEEKRIEHLPSHFHFRKMDSDFDLNNERECFSCFYDLHMSAACCECYSDRFACLQHANLICSCEPDHKFVLLRYTIDELKKLVEALEGQLDAVKAWVSEDLQSISINGEDRTDTKLDQGREISEVYCLKQKERPPCSPIAETTLDDSQHFSTSHCHFSSRVVQADTDRETSSLSSSPRKTDVLREEIPALTCEGKLGHKCCIGLKLDGISIDHGSGLQLKSDCLDNNIVLNVAKTCMSRGTQEKNCSSDAQKDPKILRLGSDSGSSVSHVLSGKDHPLCSSDVRYGVSDRNRVFGVDLLASGPSSAVPLNISLKTESLDHSNVKEHLTSHSCSLQKSSFHVDLLNCGSAVIGKLWCNKQAIFPKGFRSRVKFFDVLNPIKMSNYVSEILDGGFLGPLFKVTSEECPSESFADTSAEKCWEKVLQRVNQEVTRHTSLGNQRLPPLQPPHCINGLEMFGFLFPPIIQTVEALDPNHQCIEYWNHKLTEKVEVTSNIAKLSVASGSFRDPDKYHSGSSSSGGEMRKIFGDNLTMLEQDNSGVDRDNHLFAEEIQPVLRGLLKKADPDELEIVHRILCSKSSSPEWKLALATLEEIQRTCR</sequence>
<evidence type="ECO:0000313" key="17">
    <source>
        <dbReference type="Proteomes" id="UP001642360"/>
    </source>
</evidence>
<keyword evidence="6" id="KW-0223">Dioxygenase</keyword>
<comment type="cofactor">
    <cofactor evidence="1">
        <name>Fe(2+)</name>
        <dbReference type="ChEBI" id="CHEBI:29033"/>
    </cofactor>
</comment>
<dbReference type="EMBL" id="CAUOFW020004835">
    <property type="protein sequence ID" value="CAK9167435.1"/>
    <property type="molecule type" value="Genomic_DNA"/>
</dbReference>
<evidence type="ECO:0000256" key="8">
    <source>
        <dbReference type="ARBA" id="ARBA00023004"/>
    </source>
</evidence>
<evidence type="ECO:0000256" key="7">
    <source>
        <dbReference type="ARBA" id="ARBA00023002"/>
    </source>
</evidence>
<keyword evidence="9" id="KW-0805">Transcription regulation</keyword>
<dbReference type="GO" id="GO:0045814">
    <property type="term" value="P:negative regulation of gene expression, epigenetic"/>
    <property type="evidence" value="ECO:0007669"/>
    <property type="project" value="UniProtKB-ARBA"/>
</dbReference>
<organism evidence="16 17">
    <name type="scientific">Ilex paraguariensis</name>
    <name type="common">yerba mate</name>
    <dbReference type="NCBI Taxonomy" id="185542"/>
    <lineage>
        <taxon>Eukaryota</taxon>
        <taxon>Viridiplantae</taxon>
        <taxon>Streptophyta</taxon>
        <taxon>Embryophyta</taxon>
        <taxon>Tracheophyta</taxon>
        <taxon>Spermatophyta</taxon>
        <taxon>Magnoliopsida</taxon>
        <taxon>eudicotyledons</taxon>
        <taxon>Gunneridae</taxon>
        <taxon>Pentapetalae</taxon>
        <taxon>asterids</taxon>
        <taxon>campanulids</taxon>
        <taxon>Aquifoliales</taxon>
        <taxon>Aquifoliaceae</taxon>
        <taxon>Ilex</taxon>
    </lineage>
</organism>
<dbReference type="InterPro" id="IPR003888">
    <property type="entry name" value="FYrich_N"/>
</dbReference>
<dbReference type="PROSITE" id="PS51543">
    <property type="entry name" value="FYRC"/>
    <property type="match status" value="1"/>
</dbReference>